<dbReference type="Gene3D" id="1.10.150.130">
    <property type="match status" value="1"/>
</dbReference>
<keyword evidence="3 5" id="KW-0238">DNA-binding</keyword>
<evidence type="ECO:0000256" key="6">
    <source>
        <dbReference type="SAM" id="MobiDB-lite"/>
    </source>
</evidence>
<evidence type="ECO:0000256" key="3">
    <source>
        <dbReference type="ARBA" id="ARBA00023125"/>
    </source>
</evidence>
<dbReference type="Gene3D" id="1.10.443.10">
    <property type="entry name" value="Intergrase catalytic core"/>
    <property type="match status" value="1"/>
</dbReference>
<feature type="domain" description="Core-binding (CB)" evidence="8">
    <location>
        <begin position="82"/>
        <end position="171"/>
    </location>
</feature>
<dbReference type="PROSITE" id="PS51900">
    <property type="entry name" value="CB"/>
    <property type="match status" value="1"/>
</dbReference>
<evidence type="ECO:0000256" key="2">
    <source>
        <dbReference type="ARBA" id="ARBA00022908"/>
    </source>
</evidence>
<dbReference type="SUPFAM" id="SSF56349">
    <property type="entry name" value="DNA breaking-rejoining enzymes"/>
    <property type="match status" value="1"/>
</dbReference>
<dbReference type="EMBL" id="BAAAPC010000014">
    <property type="protein sequence ID" value="GAA2004416.1"/>
    <property type="molecule type" value="Genomic_DNA"/>
</dbReference>
<keyword evidence="10" id="KW-1185">Reference proteome</keyword>
<evidence type="ECO:0000259" key="8">
    <source>
        <dbReference type="PROSITE" id="PS51900"/>
    </source>
</evidence>
<accession>A0ABP5ETJ3</accession>
<evidence type="ECO:0000256" key="1">
    <source>
        <dbReference type="ARBA" id="ARBA00008857"/>
    </source>
</evidence>
<dbReference type="Pfam" id="PF14659">
    <property type="entry name" value="Phage_int_SAM_3"/>
    <property type="match status" value="1"/>
</dbReference>
<evidence type="ECO:0000259" key="7">
    <source>
        <dbReference type="PROSITE" id="PS51898"/>
    </source>
</evidence>
<dbReference type="RefSeq" id="WP_344163807.1">
    <property type="nucleotide sequence ID" value="NZ_BAAAPC010000014.1"/>
</dbReference>
<comment type="similarity">
    <text evidence="1">Belongs to the 'phage' integrase family.</text>
</comment>
<dbReference type="PANTHER" id="PTHR30349">
    <property type="entry name" value="PHAGE INTEGRASE-RELATED"/>
    <property type="match status" value="1"/>
</dbReference>
<evidence type="ECO:0000313" key="9">
    <source>
        <dbReference type="EMBL" id="GAA2004416.1"/>
    </source>
</evidence>
<evidence type="ECO:0000256" key="5">
    <source>
        <dbReference type="PROSITE-ProRule" id="PRU01248"/>
    </source>
</evidence>
<gene>
    <name evidence="9" type="ORF">GCM10009799_34570</name>
</gene>
<feature type="domain" description="Tyr recombinase" evidence="7">
    <location>
        <begin position="195"/>
        <end position="404"/>
    </location>
</feature>
<dbReference type="InterPro" id="IPR013762">
    <property type="entry name" value="Integrase-like_cat_sf"/>
</dbReference>
<dbReference type="PROSITE" id="PS51898">
    <property type="entry name" value="TYR_RECOMBINASE"/>
    <property type="match status" value="1"/>
</dbReference>
<feature type="region of interest" description="Disordered" evidence="6">
    <location>
        <begin position="177"/>
        <end position="196"/>
    </location>
</feature>
<evidence type="ECO:0000313" key="10">
    <source>
        <dbReference type="Proteomes" id="UP001501585"/>
    </source>
</evidence>
<name>A0ABP5ETJ3_9ACTN</name>
<dbReference type="InterPro" id="IPR044068">
    <property type="entry name" value="CB"/>
</dbReference>
<dbReference type="Proteomes" id="UP001501585">
    <property type="component" value="Unassembled WGS sequence"/>
</dbReference>
<feature type="compositionally biased region" description="Basic and acidic residues" evidence="6">
    <location>
        <begin position="180"/>
        <end position="196"/>
    </location>
</feature>
<organism evidence="9 10">
    <name type="scientific">Nocardiopsis rhodophaea</name>
    <dbReference type="NCBI Taxonomy" id="280238"/>
    <lineage>
        <taxon>Bacteria</taxon>
        <taxon>Bacillati</taxon>
        <taxon>Actinomycetota</taxon>
        <taxon>Actinomycetes</taxon>
        <taxon>Streptosporangiales</taxon>
        <taxon>Nocardiopsidaceae</taxon>
        <taxon>Nocardiopsis</taxon>
    </lineage>
</organism>
<comment type="caution">
    <text evidence="9">The sequence shown here is derived from an EMBL/GenBank/DDBJ whole genome shotgun (WGS) entry which is preliminary data.</text>
</comment>
<dbReference type="Pfam" id="PF00589">
    <property type="entry name" value="Phage_integrase"/>
    <property type="match status" value="1"/>
</dbReference>
<sequence length="414" mass="46162">MTSKKKRRSPGEGSVITFTTASGDVRYGIKFVRPLDDGSTKQVFRRRDEDNQPWTSKTAAQKALRDALSKLDRGEYVDPSKQTLGEYLDEWVDGLRLGASTLASYRKNIRLHIKPHLGGVPLASLTPAKITALYRKLETDGRRDHQAGKGLSARTVRYIHTILRSALSAAVDAGSLTRNPADKAKPPTAKEAKAPEMHPWTRDQLRAFLDWAKVNSALYVAWFVLAMTGIRRGELLALRWRDIDLDTGTMAVRRSVGIVRVKGKGAEITEGPTKTNRPRVIDLDEPTVNLLRAHRRERGSLSLQLARDDALVFGDHEGAWRHPERFSRSFREHLIRCRKQLADGAAEAPELIRLHDLRHTHATVLLSLGTHPKIVSERLGHANVSITLDTYSHALPTIQRDAVSKLSALMSTGT</sequence>
<dbReference type="InterPro" id="IPR002104">
    <property type="entry name" value="Integrase_catalytic"/>
</dbReference>
<keyword evidence="4" id="KW-0233">DNA recombination</keyword>
<dbReference type="PANTHER" id="PTHR30349:SF64">
    <property type="entry name" value="PROPHAGE INTEGRASE INTD-RELATED"/>
    <property type="match status" value="1"/>
</dbReference>
<reference evidence="10" key="1">
    <citation type="journal article" date="2019" name="Int. J. Syst. Evol. Microbiol.">
        <title>The Global Catalogue of Microorganisms (GCM) 10K type strain sequencing project: providing services to taxonomists for standard genome sequencing and annotation.</title>
        <authorList>
            <consortium name="The Broad Institute Genomics Platform"/>
            <consortium name="The Broad Institute Genome Sequencing Center for Infectious Disease"/>
            <person name="Wu L."/>
            <person name="Ma J."/>
        </authorList>
    </citation>
    <scope>NUCLEOTIDE SEQUENCE [LARGE SCALE GENOMIC DNA]</scope>
    <source>
        <strain evidence="10">JCM 15313</strain>
    </source>
</reference>
<dbReference type="InterPro" id="IPR004107">
    <property type="entry name" value="Integrase_SAM-like_N"/>
</dbReference>
<dbReference type="InterPro" id="IPR011010">
    <property type="entry name" value="DNA_brk_join_enz"/>
</dbReference>
<protein>
    <submittedName>
        <fullName evidence="9">Site-specific integrase</fullName>
    </submittedName>
</protein>
<dbReference type="InterPro" id="IPR010998">
    <property type="entry name" value="Integrase_recombinase_N"/>
</dbReference>
<proteinExistence type="inferred from homology"/>
<dbReference type="CDD" id="cd01189">
    <property type="entry name" value="INT_ICEBs1_C_like"/>
    <property type="match status" value="1"/>
</dbReference>
<keyword evidence="2" id="KW-0229">DNA integration</keyword>
<dbReference type="InterPro" id="IPR050090">
    <property type="entry name" value="Tyrosine_recombinase_XerCD"/>
</dbReference>
<evidence type="ECO:0000256" key="4">
    <source>
        <dbReference type="ARBA" id="ARBA00023172"/>
    </source>
</evidence>